<dbReference type="Gene3D" id="3.20.20.70">
    <property type="entry name" value="Aldolase class I"/>
    <property type="match status" value="1"/>
</dbReference>
<proteinExistence type="predicted"/>
<dbReference type="SUPFAM" id="SSF51391">
    <property type="entry name" value="Thiamin phosphate synthase"/>
    <property type="match status" value="1"/>
</dbReference>
<dbReference type="InterPro" id="IPR013785">
    <property type="entry name" value="Aldolase_TIM"/>
</dbReference>
<organism evidence="1 2">
    <name type="scientific">Sphingobacterium bambusae</name>
    <dbReference type="NCBI Taxonomy" id="662858"/>
    <lineage>
        <taxon>Bacteria</taxon>
        <taxon>Pseudomonadati</taxon>
        <taxon>Bacteroidota</taxon>
        <taxon>Sphingobacteriia</taxon>
        <taxon>Sphingobacteriales</taxon>
        <taxon>Sphingobacteriaceae</taxon>
        <taxon>Sphingobacterium</taxon>
    </lineage>
</organism>
<evidence type="ECO:0000313" key="2">
    <source>
        <dbReference type="Proteomes" id="UP001597525"/>
    </source>
</evidence>
<comment type="caution">
    <text evidence="1">The sequence shown here is derived from an EMBL/GenBank/DDBJ whole genome shotgun (WGS) entry which is preliminary data.</text>
</comment>
<dbReference type="RefSeq" id="WP_320184813.1">
    <property type="nucleotide sequence ID" value="NZ_CP138332.1"/>
</dbReference>
<keyword evidence="2" id="KW-1185">Reference proteome</keyword>
<reference evidence="2" key="1">
    <citation type="journal article" date="2019" name="Int. J. Syst. Evol. Microbiol.">
        <title>The Global Catalogue of Microorganisms (GCM) 10K type strain sequencing project: providing services to taxonomists for standard genome sequencing and annotation.</title>
        <authorList>
            <consortium name="The Broad Institute Genomics Platform"/>
            <consortium name="The Broad Institute Genome Sequencing Center for Infectious Disease"/>
            <person name="Wu L."/>
            <person name="Ma J."/>
        </authorList>
    </citation>
    <scope>NUCLEOTIDE SEQUENCE [LARGE SCALE GENOMIC DNA]</scope>
    <source>
        <strain evidence="2">KCTC 22814</strain>
    </source>
</reference>
<name>A0ABW6BKV0_9SPHI</name>
<gene>
    <name evidence="1" type="ORF">ACFS7Y_16140</name>
</gene>
<evidence type="ECO:0000313" key="1">
    <source>
        <dbReference type="EMBL" id="MFD2968924.1"/>
    </source>
</evidence>
<sequence length="195" mass="21942">MHIITLGNTTKEEIALLKKLIAWPGVYVHVRKPDLSEAQYAQYLTAFSIDERQSLVAHQYPTLSMDHGLPRLHLSATRRNSLSAQELRLYASSSTHSWGEFNELPSSFEMAFISPVFPSISKKGYGIEQQVSPSGRQNRISKAIALGGLNAARIAHMRQHDFDDFALCGALWEAADPLLEAKLCYQQWTNNHLTF</sequence>
<dbReference type="EMBL" id="JBHUPB010000010">
    <property type="protein sequence ID" value="MFD2968924.1"/>
    <property type="molecule type" value="Genomic_DNA"/>
</dbReference>
<dbReference type="InterPro" id="IPR036206">
    <property type="entry name" value="ThiamineP_synth_sf"/>
</dbReference>
<dbReference type="Proteomes" id="UP001597525">
    <property type="component" value="Unassembled WGS sequence"/>
</dbReference>
<protein>
    <submittedName>
        <fullName evidence="1">Thiamine phosphate synthase</fullName>
    </submittedName>
</protein>
<accession>A0ABW6BKV0</accession>